<dbReference type="GO" id="GO:0000981">
    <property type="term" value="F:DNA-binding transcription factor activity, RNA polymerase II-specific"/>
    <property type="evidence" value="ECO:0007669"/>
    <property type="project" value="InterPro"/>
</dbReference>
<dbReference type="InterPro" id="IPR053175">
    <property type="entry name" value="DHMBA_Reg_Transcription_Factor"/>
</dbReference>
<dbReference type="GO" id="GO:0008270">
    <property type="term" value="F:zinc ion binding"/>
    <property type="evidence" value="ECO:0007669"/>
    <property type="project" value="InterPro"/>
</dbReference>
<dbReference type="Pfam" id="PF00172">
    <property type="entry name" value="Zn_clus"/>
    <property type="match status" value="1"/>
</dbReference>
<dbReference type="PROSITE" id="PS50048">
    <property type="entry name" value="ZN2_CY6_FUNGAL_2"/>
    <property type="match status" value="1"/>
</dbReference>
<evidence type="ECO:0000313" key="4">
    <source>
        <dbReference type="Proteomes" id="UP000799757"/>
    </source>
</evidence>
<protein>
    <recommendedName>
        <fullName evidence="2">Zn(2)-C6 fungal-type domain-containing protein</fullName>
    </recommendedName>
</protein>
<dbReference type="PANTHER" id="PTHR38791">
    <property type="entry name" value="ZN(II)2CYS6 TRANSCRIPTION FACTOR (EUROFUNG)-RELATED-RELATED"/>
    <property type="match status" value="1"/>
</dbReference>
<dbReference type="AlphaFoldDB" id="A0A6A6X327"/>
<proteinExistence type="predicted"/>
<name>A0A6A6X327_9PLEO</name>
<reference evidence="3" key="1">
    <citation type="journal article" date="2020" name="Stud. Mycol.">
        <title>101 Dothideomycetes genomes: a test case for predicting lifestyles and emergence of pathogens.</title>
        <authorList>
            <person name="Haridas S."/>
            <person name="Albert R."/>
            <person name="Binder M."/>
            <person name="Bloem J."/>
            <person name="Labutti K."/>
            <person name="Salamov A."/>
            <person name="Andreopoulos B."/>
            <person name="Baker S."/>
            <person name="Barry K."/>
            <person name="Bills G."/>
            <person name="Bluhm B."/>
            <person name="Cannon C."/>
            <person name="Castanera R."/>
            <person name="Culley D."/>
            <person name="Daum C."/>
            <person name="Ezra D."/>
            <person name="Gonzalez J."/>
            <person name="Henrissat B."/>
            <person name="Kuo A."/>
            <person name="Liang C."/>
            <person name="Lipzen A."/>
            <person name="Lutzoni F."/>
            <person name="Magnuson J."/>
            <person name="Mondo S."/>
            <person name="Nolan M."/>
            <person name="Ohm R."/>
            <person name="Pangilinan J."/>
            <person name="Park H.-J."/>
            <person name="Ramirez L."/>
            <person name="Alfaro M."/>
            <person name="Sun H."/>
            <person name="Tritt A."/>
            <person name="Yoshinaga Y."/>
            <person name="Zwiers L.-H."/>
            <person name="Turgeon B."/>
            <person name="Goodwin S."/>
            <person name="Spatafora J."/>
            <person name="Crous P."/>
            <person name="Grigoriev I."/>
        </authorList>
    </citation>
    <scope>NUCLEOTIDE SEQUENCE</scope>
    <source>
        <strain evidence="3">CBS 109.77</strain>
    </source>
</reference>
<dbReference type="Gene3D" id="4.10.240.10">
    <property type="entry name" value="Zn(2)-C6 fungal-type DNA-binding domain"/>
    <property type="match status" value="1"/>
</dbReference>
<dbReference type="SUPFAM" id="SSF57701">
    <property type="entry name" value="Zn2/Cys6 DNA-binding domain"/>
    <property type="match status" value="1"/>
</dbReference>
<dbReference type="Pfam" id="PF11951">
    <property type="entry name" value="Fungal_trans_2"/>
    <property type="match status" value="1"/>
</dbReference>
<dbReference type="InterPro" id="IPR001138">
    <property type="entry name" value="Zn2Cys6_DnaBD"/>
</dbReference>
<organism evidence="3 4">
    <name type="scientific">Melanomma pulvis-pyrius CBS 109.77</name>
    <dbReference type="NCBI Taxonomy" id="1314802"/>
    <lineage>
        <taxon>Eukaryota</taxon>
        <taxon>Fungi</taxon>
        <taxon>Dikarya</taxon>
        <taxon>Ascomycota</taxon>
        <taxon>Pezizomycotina</taxon>
        <taxon>Dothideomycetes</taxon>
        <taxon>Pleosporomycetidae</taxon>
        <taxon>Pleosporales</taxon>
        <taxon>Melanommataceae</taxon>
        <taxon>Melanomma</taxon>
    </lineage>
</organism>
<dbReference type="InterPro" id="IPR021858">
    <property type="entry name" value="Fun_TF"/>
</dbReference>
<dbReference type="OrthoDB" id="2991872at2759"/>
<evidence type="ECO:0000259" key="2">
    <source>
        <dbReference type="PROSITE" id="PS50048"/>
    </source>
</evidence>
<keyword evidence="4" id="KW-1185">Reference proteome</keyword>
<dbReference type="SMART" id="SM00066">
    <property type="entry name" value="GAL4"/>
    <property type="match status" value="1"/>
</dbReference>
<dbReference type="EMBL" id="MU002063">
    <property type="protein sequence ID" value="KAF2790621.1"/>
    <property type="molecule type" value="Genomic_DNA"/>
</dbReference>
<dbReference type="Proteomes" id="UP000799757">
    <property type="component" value="Unassembled WGS sequence"/>
</dbReference>
<sequence>MVNLGRSKGCNTCRRRRVKCDEAKPACARCQRSGIPCLGYQRNDQLSVRFKDQTQLISSRFRPEPIDAGASRYDRSLRPAPALPYALSESYETVAVNFFLRSFLTYGRSYASSRGLFENIIPTLSTVTSDSPVALAVSSIGTLLLNSWRRESGRPELALRLYGQTLRRLQLDLQSPSAAKAEATFLAILLLQFHENLSSVLGLSKAARTHHEGALVLVRRLPPSTFESDTSKRLLLYLLNTELSSAIRECRIPPLDLVERVRSIAETMSLNPSNKLDQIGVQVAEIQVLFTQLPQGYCGCASPAGAHIILLIDLYKRAIRLQSALSAWEQSVPDHWQPRQWEPPTPSFPAIQMYRGICEIYPSIQIAAIWNTWRGYCLIVYRILVRIHASKQPDILSLTPQLPDDPIEPAAIELLQAVIDAICYSVPFHLGNRTQPRGMLDLTQPEFECPAYYNLRTATISQEPIMPAEEHKRHLVTQGGWHALIPLSQVVAQFSGNRHDCDCISDVLRAGQLEWIRGQLLRSVFLLALDKNKFMSSTVVDHDAEGYAARVRDGLRLTCGL</sequence>
<dbReference type="PROSITE" id="PS00463">
    <property type="entry name" value="ZN2_CY6_FUNGAL_1"/>
    <property type="match status" value="1"/>
</dbReference>
<keyword evidence="1" id="KW-0539">Nucleus</keyword>
<dbReference type="CDD" id="cd00067">
    <property type="entry name" value="GAL4"/>
    <property type="match status" value="1"/>
</dbReference>
<feature type="domain" description="Zn(2)-C6 fungal-type" evidence="2">
    <location>
        <begin position="9"/>
        <end position="37"/>
    </location>
</feature>
<dbReference type="InterPro" id="IPR036864">
    <property type="entry name" value="Zn2-C6_fun-type_DNA-bd_sf"/>
</dbReference>
<evidence type="ECO:0000256" key="1">
    <source>
        <dbReference type="ARBA" id="ARBA00023242"/>
    </source>
</evidence>
<accession>A0A6A6X327</accession>
<gene>
    <name evidence="3" type="ORF">K505DRAFT_282272</name>
</gene>
<evidence type="ECO:0000313" key="3">
    <source>
        <dbReference type="EMBL" id="KAF2790621.1"/>
    </source>
</evidence>